<proteinExistence type="predicted"/>
<dbReference type="STRING" id="1850517.A8708_26770"/>
<sequence length="372" mass="42240">MKSLLTFELYKIFQQKSIYITLIMLLGLIAVSLNLQKTSSNFPYYKEWEGQLTEEKYERAEAAHLALMSRVNEGIPLTREEQKMQSFYENISDFRALEEDRKASIGVLNERLHLQEADAEAAYEQRRTGLELRMLEGIEINELSYNRAPSEMIDFVRVFGFLISGALILIGLASIFSNEYATGMDQFQLSSKYGRKRVVTAKIIASLIYVIFVIGTWVVFNALHWIGGGGWKSPIQQLLRYRDSPYDYDILSLIGVQIGIHTLGAFGLAMFVLLISALCRNTFRSFLISGFVFVLPIAFEEVFTVNLGSLGVLIEFSYTNVMVVYDLLATFQTINLFGMPVLYPIAAVAVIIVLSALCVQLLYWTIRRKEVV</sequence>
<feature type="transmembrane region" description="Helical" evidence="1">
    <location>
        <begin position="341"/>
        <end position="366"/>
    </location>
</feature>
<dbReference type="EMBL" id="LYPB01000058">
    <property type="protein sequence ID" value="OAS19315.1"/>
    <property type="molecule type" value="Genomic_DNA"/>
</dbReference>
<dbReference type="PANTHER" id="PTHR37305:SF1">
    <property type="entry name" value="MEMBRANE PROTEIN"/>
    <property type="match status" value="1"/>
</dbReference>
<keyword evidence="3" id="KW-1185">Reference proteome</keyword>
<keyword evidence="1" id="KW-0812">Transmembrane</keyword>
<dbReference type="AlphaFoldDB" id="A0A198AE08"/>
<keyword evidence="1" id="KW-0472">Membrane</keyword>
<gene>
    <name evidence="2" type="ORF">A8708_26770</name>
</gene>
<dbReference type="RefSeq" id="WP_068663713.1">
    <property type="nucleotide sequence ID" value="NZ_LYPB01000058.1"/>
</dbReference>
<feature type="transmembrane region" description="Helical" evidence="1">
    <location>
        <begin position="18"/>
        <end position="35"/>
    </location>
</feature>
<evidence type="ECO:0000313" key="2">
    <source>
        <dbReference type="EMBL" id="OAS19315.1"/>
    </source>
</evidence>
<name>A0A198AE08_9BACL</name>
<feature type="transmembrane region" description="Helical" evidence="1">
    <location>
        <begin position="282"/>
        <end position="299"/>
    </location>
</feature>
<protein>
    <submittedName>
        <fullName evidence="2">Uncharacterized protein</fullName>
    </submittedName>
</protein>
<feature type="transmembrane region" description="Helical" evidence="1">
    <location>
        <begin position="250"/>
        <end position="275"/>
    </location>
</feature>
<dbReference type="OrthoDB" id="2357145at2"/>
<accession>A0A198AE08</accession>
<evidence type="ECO:0000256" key="1">
    <source>
        <dbReference type="SAM" id="Phobius"/>
    </source>
</evidence>
<reference evidence="2 3" key="1">
    <citation type="submission" date="2016-05" db="EMBL/GenBank/DDBJ databases">
        <title>Paenibacillus sp. 1ZS3-15 nov., isolated from the rhizosphere soil.</title>
        <authorList>
            <person name="Zhang X.X."/>
            <person name="Zhang J."/>
        </authorList>
    </citation>
    <scope>NUCLEOTIDE SEQUENCE [LARGE SCALE GENOMIC DNA]</scope>
    <source>
        <strain evidence="2 3">1ZS3-15</strain>
    </source>
</reference>
<dbReference type="PANTHER" id="PTHR37305">
    <property type="entry name" value="INTEGRAL MEMBRANE PROTEIN-RELATED"/>
    <property type="match status" value="1"/>
</dbReference>
<evidence type="ECO:0000313" key="3">
    <source>
        <dbReference type="Proteomes" id="UP000078454"/>
    </source>
</evidence>
<feature type="transmembrane region" description="Helical" evidence="1">
    <location>
        <begin position="155"/>
        <end position="177"/>
    </location>
</feature>
<feature type="transmembrane region" description="Helical" evidence="1">
    <location>
        <begin position="198"/>
        <end position="220"/>
    </location>
</feature>
<dbReference type="Proteomes" id="UP000078454">
    <property type="component" value="Unassembled WGS sequence"/>
</dbReference>
<organism evidence="2 3">
    <name type="scientific">Paenibacillus oryzisoli</name>
    <dbReference type="NCBI Taxonomy" id="1850517"/>
    <lineage>
        <taxon>Bacteria</taxon>
        <taxon>Bacillati</taxon>
        <taxon>Bacillota</taxon>
        <taxon>Bacilli</taxon>
        <taxon>Bacillales</taxon>
        <taxon>Paenibacillaceae</taxon>
        <taxon>Paenibacillus</taxon>
    </lineage>
</organism>
<comment type="caution">
    <text evidence="2">The sequence shown here is derived from an EMBL/GenBank/DDBJ whole genome shotgun (WGS) entry which is preliminary data.</text>
</comment>
<keyword evidence="1" id="KW-1133">Transmembrane helix</keyword>